<dbReference type="EMBL" id="CP113520">
    <property type="protein sequence ID" value="WAJ29906.1"/>
    <property type="molecule type" value="Genomic_DNA"/>
</dbReference>
<keyword evidence="2" id="KW-1185">Reference proteome</keyword>
<organism evidence="1 2">
    <name type="scientific">Antarcticirhabdus aurantiaca</name>
    <dbReference type="NCBI Taxonomy" id="2606717"/>
    <lineage>
        <taxon>Bacteria</taxon>
        <taxon>Pseudomonadati</taxon>
        <taxon>Pseudomonadota</taxon>
        <taxon>Alphaproteobacteria</taxon>
        <taxon>Hyphomicrobiales</taxon>
        <taxon>Aurantimonadaceae</taxon>
        <taxon>Antarcticirhabdus</taxon>
    </lineage>
</organism>
<dbReference type="Proteomes" id="UP001163223">
    <property type="component" value="Chromosome"/>
</dbReference>
<sequence>MTSETRPVHRRSLISRLSACRRGATAIEYALIGAILSTFILSAVTGLGADLKSVFDNIIATLGTALS</sequence>
<proteinExistence type="predicted"/>
<evidence type="ECO:0000313" key="2">
    <source>
        <dbReference type="Proteomes" id="UP001163223"/>
    </source>
</evidence>
<protein>
    <submittedName>
        <fullName evidence="1">Flp family type IVb pilin</fullName>
    </submittedName>
</protein>
<evidence type="ECO:0000313" key="1">
    <source>
        <dbReference type="EMBL" id="WAJ29906.1"/>
    </source>
</evidence>
<gene>
    <name evidence="1" type="ORF">OXU80_06730</name>
</gene>
<accession>A0ACD4NT86</accession>
<reference evidence="1" key="1">
    <citation type="submission" date="2022-11" db="EMBL/GenBank/DDBJ databases">
        <title>beta-Carotene-producing bacterium, Jeongeuplla avenae sp. nov., alleviates the salt stress of Arabidopsis seedlings.</title>
        <authorList>
            <person name="Jiang L."/>
            <person name="Lee J."/>
        </authorList>
    </citation>
    <scope>NUCLEOTIDE SEQUENCE</scope>
    <source>
        <strain evidence="1">DY_R2A_6</strain>
    </source>
</reference>
<name>A0ACD4NT86_9HYPH</name>